<evidence type="ECO:0000256" key="1">
    <source>
        <dbReference type="SAM" id="MobiDB-lite"/>
    </source>
</evidence>
<proteinExistence type="predicted"/>
<dbReference type="InterPro" id="IPR058594">
    <property type="entry name" value="PB1-like_dom_pln"/>
</dbReference>
<dbReference type="PANTHER" id="PTHR31973">
    <property type="entry name" value="POLYPROTEIN, PUTATIVE-RELATED"/>
    <property type="match status" value="1"/>
</dbReference>
<comment type="caution">
    <text evidence="3">The sequence shown here is derived from an EMBL/GenBank/DDBJ whole genome shotgun (WGS) entry which is preliminary data.</text>
</comment>
<sequence>MLLYTFADSSPKYFSIKLNHGGNIVRDIIKYYVGGSVSYIDYCDTDRISATELQSMSKEVRYVEEVALFYKVQIDGKWVFMKIQTDGDVTTMVESLRNDLVEVYMTDNNLEGLTSVEYNANVDVEDGLLDIDITNWEWDCGSFSQDNYNFLDFTTHIPSSRPNPPSTIEPLSTNEPPPTTRRRNARRRPVHHDSDSASDPDVFIDSDYEFSEDDDAFFDANVDNDIEWCGVRQKKVVRSDIPHNCLSETESEEGDSSDGFMSFDSSSDEDRKVKPKFRKYRPVLGKVQPIIEEKMIFKNRAQCVEAIRQHAFVNGKAITFEKNDTDRVRAHCVAPFPWNILASSITGDRKTLQVKALNLNHKQCGWNWTNKLMNSSWLARTYFKEFKIKPSWPVNEIVEQVMGDYIVKISPQMAYNARKNAIKKIEGSYAEQYEKLWDYCGEMSRTCWNTSILYLLV</sequence>
<dbReference type="AlphaFoldDB" id="A0AAV6LM89"/>
<feature type="domain" description="PB1-like" evidence="2">
    <location>
        <begin position="13"/>
        <end position="105"/>
    </location>
</feature>
<name>A0AAV6LM89_9ERIC</name>
<feature type="region of interest" description="Disordered" evidence="1">
    <location>
        <begin position="246"/>
        <end position="271"/>
    </location>
</feature>
<organism evidence="3 4">
    <name type="scientific">Rhododendron griersonianum</name>
    <dbReference type="NCBI Taxonomy" id="479676"/>
    <lineage>
        <taxon>Eukaryota</taxon>
        <taxon>Viridiplantae</taxon>
        <taxon>Streptophyta</taxon>
        <taxon>Embryophyta</taxon>
        <taxon>Tracheophyta</taxon>
        <taxon>Spermatophyta</taxon>
        <taxon>Magnoliopsida</taxon>
        <taxon>eudicotyledons</taxon>
        <taxon>Gunneridae</taxon>
        <taxon>Pentapetalae</taxon>
        <taxon>asterids</taxon>
        <taxon>Ericales</taxon>
        <taxon>Ericaceae</taxon>
        <taxon>Ericoideae</taxon>
        <taxon>Rhodoreae</taxon>
        <taxon>Rhododendron</taxon>
    </lineage>
</organism>
<evidence type="ECO:0000313" key="3">
    <source>
        <dbReference type="EMBL" id="KAG5565383.1"/>
    </source>
</evidence>
<accession>A0AAV6LM89</accession>
<dbReference type="EMBL" id="JACTNZ010000001">
    <property type="protein sequence ID" value="KAG5565383.1"/>
    <property type="molecule type" value="Genomic_DNA"/>
</dbReference>
<evidence type="ECO:0000259" key="2">
    <source>
        <dbReference type="Pfam" id="PF26130"/>
    </source>
</evidence>
<gene>
    <name evidence="3" type="ORF">RHGRI_001323</name>
</gene>
<keyword evidence="4" id="KW-1185">Reference proteome</keyword>
<feature type="compositionally biased region" description="Basic residues" evidence="1">
    <location>
        <begin position="180"/>
        <end position="190"/>
    </location>
</feature>
<reference evidence="3" key="1">
    <citation type="submission" date="2020-08" db="EMBL/GenBank/DDBJ databases">
        <title>Plant Genome Project.</title>
        <authorList>
            <person name="Zhang R.-G."/>
        </authorList>
    </citation>
    <scope>NUCLEOTIDE SEQUENCE</scope>
    <source>
        <strain evidence="3">WSP0</strain>
        <tissue evidence="3">Leaf</tissue>
    </source>
</reference>
<protein>
    <recommendedName>
        <fullName evidence="2">PB1-like domain-containing protein</fullName>
    </recommendedName>
</protein>
<feature type="region of interest" description="Disordered" evidence="1">
    <location>
        <begin position="159"/>
        <end position="205"/>
    </location>
</feature>
<evidence type="ECO:0000313" key="4">
    <source>
        <dbReference type="Proteomes" id="UP000823749"/>
    </source>
</evidence>
<dbReference type="Proteomes" id="UP000823749">
    <property type="component" value="Chromosome 1"/>
</dbReference>
<dbReference type="PANTHER" id="PTHR31973:SF187">
    <property type="entry name" value="MUTATOR TRANSPOSASE MUDRA PROTEIN"/>
    <property type="match status" value="1"/>
</dbReference>
<feature type="compositionally biased region" description="Acidic residues" evidence="1">
    <location>
        <begin position="196"/>
        <end position="205"/>
    </location>
</feature>
<dbReference type="Pfam" id="PF26130">
    <property type="entry name" value="PB1-like"/>
    <property type="match status" value="1"/>
</dbReference>